<feature type="transmembrane region" description="Helical" evidence="12">
    <location>
        <begin position="12"/>
        <end position="31"/>
    </location>
</feature>
<evidence type="ECO:0000256" key="6">
    <source>
        <dbReference type="ARBA" id="ARBA00022989"/>
    </source>
</evidence>
<evidence type="ECO:0000256" key="3">
    <source>
        <dbReference type="ARBA" id="ARBA00022516"/>
    </source>
</evidence>
<evidence type="ECO:0000256" key="9">
    <source>
        <dbReference type="ARBA" id="ARBA00023098"/>
    </source>
</evidence>
<dbReference type="Proteomes" id="UP000220133">
    <property type="component" value="Chromosome"/>
</dbReference>
<dbReference type="Pfam" id="PF00487">
    <property type="entry name" value="FA_desaturase"/>
    <property type="match status" value="1"/>
</dbReference>
<evidence type="ECO:0000256" key="12">
    <source>
        <dbReference type="SAM" id="Phobius"/>
    </source>
</evidence>
<evidence type="ECO:0000256" key="2">
    <source>
        <dbReference type="ARBA" id="ARBA00008749"/>
    </source>
</evidence>
<keyword evidence="4 12" id="KW-0812">Transmembrane</keyword>
<keyword evidence="3" id="KW-0444">Lipid biosynthesis</keyword>
<feature type="transmembrane region" description="Helical" evidence="12">
    <location>
        <begin position="151"/>
        <end position="170"/>
    </location>
</feature>
<dbReference type="KEGG" id="cbae:COR50_16675"/>
<evidence type="ECO:0000256" key="10">
    <source>
        <dbReference type="ARBA" id="ARBA00023136"/>
    </source>
</evidence>
<dbReference type="GO" id="GO:0016020">
    <property type="term" value="C:membrane"/>
    <property type="evidence" value="ECO:0007669"/>
    <property type="project" value="UniProtKB-SubCell"/>
</dbReference>
<comment type="similarity">
    <text evidence="2">Belongs to the fatty acid desaturase type 2 family.</text>
</comment>
<evidence type="ECO:0000256" key="8">
    <source>
        <dbReference type="ARBA" id="ARBA00023004"/>
    </source>
</evidence>
<dbReference type="AlphaFoldDB" id="A0A291QXG9"/>
<dbReference type="RefSeq" id="WP_098195039.1">
    <property type="nucleotide sequence ID" value="NZ_CP023777.1"/>
</dbReference>
<dbReference type="PRINTS" id="PR00075">
    <property type="entry name" value="FACDDSATRASE"/>
</dbReference>
<keyword evidence="7" id="KW-0560">Oxidoreductase</keyword>
<evidence type="ECO:0000259" key="13">
    <source>
        <dbReference type="Pfam" id="PF00487"/>
    </source>
</evidence>
<feature type="transmembrane region" description="Helical" evidence="12">
    <location>
        <begin position="37"/>
        <end position="57"/>
    </location>
</feature>
<dbReference type="CDD" id="cd03505">
    <property type="entry name" value="Delta9-FADS-like"/>
    <property type="match status" value="1"/>
</dbReference>
<keyword evidence="9" id="KW-0443">Lipid metabolism</keyword>
<evidence type="ECO:0000256" key="5">
    <source>
        <dbReference type="ARBA" id="ARBA00022832"/>
    </source>
</evidence>
<evidence type="ECO:0000256" key="4">
    <source>
        <dbReference type="ARBA" id="ARBA00022692"/>
    </source>
</evidence>
<dbReference type="GO" id="GO:0006633">
    <property type="term" value="P:fatty acid biosynthetic process"/>
    <property type="evidence" value="ECO:0007669"/>
    <property type="project" value="UniProtKB-KW"/>
</dbReference>
<comment type="subcellular location">
    <subcellularLocation>
        <location evidence="1">Membrane</location>
        <topology evidence="1">Multi-pass membrane protein</topology>
    </subcellularLocation>
</comment>
<keyword evidence="15" id="KW-1185">Reference proteome</keyword>
<feature type="domain" description="Fatty acid desaturase" evidence="13">
    <location>
        <begin position="39"/>
        <end position="264"/>
    </location>
</feature>
<feature type="transmembrane region" description="Helical" evidence="12">
    <location>
        <begin position="182"/>
        <end position="206"/>
    </location>
</feature>
<keyword evidence="5" id="KW-0276">Fatty acid metabolism</keyword>
<gene>
    <name evidence="14" type="ORF">COR50_16675</name>
</gene>
<organism evidence="14 15">
    <name type="scientific">Chitinophaga caeni</name>
    <dbReference type="NCBI Taxonomy" id="2029983"/>
    <lineage>
        <taxon>Bacteria</taxon>
        <taxon>Pseudomonadati</taxon>
        <taxon>Bacteroidota</taxon>
        <taxon>Chitinophagia</taxon>
        <taxon>Chitinophagales</taxon>
        <taxon>Chitinophagaceae</taxon>
        <taxon>Chitinophaga</taxon>
    </lineage>
</organism>
<accession>A0A291QXG9</accession>
<keyword evidence="8" id="KW-0408">Iron</keyword>
<keyword evidence="11" id="KW-0275">Fatty acid biosynthesis</keyword>
<dbReference type="PANTHER" id="PTHR11351:SF31">
    <property type="entry name" value="DESATURASE 1, ISOFORM A-RELATED"/>
    <property type="match status" value="1"/>
</dbReference>
<evidence type="ECO:0000256" key="11">
    <source>
        <dbReference type="ARBA" id="ARBA00023160"/>
    </source>
</evidence>
<name>A0A291QXG9_9BACT</name>
<dbReference type="GO" id="GO:0016717">
    <property type="term" value="F:oxidoreductase activity, acting on paired donors, with oxidation of a pair of donors resulting in the reduction of molecular oxygen to two molecules of water"/>
    <property type="evidence" value="ECO:0007669"/>
    <property type="project" value="InterPro"/>
</dbReference>
<dbReference type="PANTHER" id="PTHR11351">
    <property type="entry name" value="ACYL-COA DESATURASE"/>
    <property type="match status" value="1"/>
</dbReference>
<reference evidence="14 15" key="1">
    <citation type="submission" date="2017-10" db="EMBL/GenBank/DDBJ databases">
        <title>Paenichitinophaga pekingensis gen. nov., sp. nov., isolated from activated sludge.</title>
        <authorList>
            <person name="Jin D."/>
            <person name="Kong X."/>
            <person name="Deng Y."/>
            <person name="Bai Z."/>
        </authorList>
    </citation>
    <scope>NUCLEOTIDE SEQUENCE [LARGE SCALE GENOMIC DNA]</scope>
    <source>
        <strain evidence="14 15">13</strain>
    </source>
</reference>
<sequence length="317" mass="36968">MNMQKQDRKSPNWLKQVDFLGIHLLPLLAFFTGATTFDWILCAVLYFTRMFFVTAGYHRYFSHRSFKTSRFFQFILAGGAQSSIQKGVLWWAANHRIHHKHSDTPEDPHSANVYGFWYAHIGWIMGPEFKPTRFELIKDFKQPELYWLNKYHFVPALVLAVAVYFTGNMVNGTGIFDWQAGLSTLLIGFFLSTVILYHGTFTINSLMHKIGKKRYRTGDESRNSVILALVTMGEGWHNNHHYYQSTAKQGFYWWEIDATYYIIRMLGALGIVWDIRDVSPKIKESNRLNQEAGVKAKLREMKVQEIEQSEKLSEVED</sequence>
<protein>
    <submittedName>
        <fullName evidence="14">Acyl-CoA desaturase</fullName>
    </submittedName>
</protein>
<evidence type="ECO:0000313" key="15">
    <source>
        <dbReference type="Proteomes" id="UP000220133"/>
    </source>
</evidence>
<evidence type="ECO:0000256" key="1">
    <source>
        <dbReference type="ARBA" id="ARBA00004141"/>
    </source>
</evidence>
<dbReference type="OrthoDB" id="9768289at2"/>
<evidence type="ECO:0000256" key="7">
    <source>
        <dbReference type="ARBA" id="ARBA00023002"/>
    </source>
</evidence>
<evidence type="ECO:0000313" key="14">
    <source>
        <dbReference type="EMBL" id="ATL48666.1"/>
    </source>
</evidence>
<dbReference type="EMBL" id="CP023777">
    <property type="protein sequence ID" value="ATL48666.1"/>
    <property type="molecule type" value="Genomic_DNA"/>
</dbReference>
<keyword evidence="10 12" id="KW-0472">Membrane</keyword>
<dbReference type="InterPro" id="IPR015876">
    <property type="entry name" value="Acyl-CoA_DS"/>
</dbReference>
<dbReference type="InterPro" id="IPR005804">
    <property type="entry name" value="FA_desaturase_dom"/>
</dbReference>
<keyword evidence="6 12" id="KW-1133">Transmembrane helix</keyword>
<proteinExistence type="inferred from homology"/>